<keyword evidence="1" id="KW-0808">Transferase</keyword>
<name>A0A2H0DXV1_9BACT</name>
<accession>A0A2H0DXV1</accession>
<dbReference type="SMART" id="SM00563">
    <property type="entry name" value="PlsC"/>
    <property type="match status" value="1"/>
</dbReference>
<evidence type="ECO:0000259" key="3">
    <source>
        <dbReference type="SMART" id="SM00563"/>
    </source>
</evidence>
<evidence type="ECO:0000256" key="1">
    <source>
        <dbReference type="ARBA" id="ARBA00022679"/>
    </source>
</evidence>
<dbReference type="GO" id="GO:0003841">
    <property type="term" value="F:1-acylglycerol-3-phosphate O-acyltransferase activity"/>
    <property type="evidence" value="ECO:0007669"/>
    <property type="project" value="TreeGrafter"/>
</dbReference>
<evidence type="ECO:0000313" key="4">
    <source>
        <dbReference type="EMBL" id="PIP87002.1"/>
    </source>
</evidence>
<feature type="domain" description="Phospholipid/glycerol acyltransferase" evidence="3">
    <location>
        <begin position="45"/>
        <end position="171"/>
    </location>
</feature>
<organism evidence="4 5">
    <name type="scientific">Candidatus Campbellbacteria bacterium CG22_combo_CG10-13_8_21_14_all_36_13</name>
    <dbReference type="NCBI Taxonomy" id="1974529"/>
    <lineage>
        <taxon>Bacteria</taxon>
        <taxon>Candidatus Campbelliibacteriota</taxon>
    </lineage>
</organism>
<dbReference type="AlphaFoldDB" id="A0A2H0DXV1"/>
<comment type="caution">
    <text evidence="4">The sequence shown here is derived from an EMBL/GenBank/DDBJ whole genome shotgun (WGS) entry which is preliminary data.</text>
</comment>
<evidence type="ECO:0000256" key="2">
    <source>
        <dbReference type="ARBA" id="ARBA00023315"/>
    </source>
</evidence>
<sequence>MHKAYFLPPFLLQNSVRFVLRMFFSVFARLKVLGLENIPFGHGKIIFASNHTSELDPILIPVSIPVFLSPGPMFYTSLPKGLYNDLSWWKDFIYGGLFFKAWGAHPVRLGAKNYAFSLERHRQILEDKAKMCIFPEGSRSKDCKIKSAKGGIGYLAHKTGAVVIPTNVSGVCNTKAKNLFTGKSRFIVNFGKPMYINVSEDLSDEEYIVSYKNFAEQVMREVENLMKD</sequence>
<dbReference type="PANTHER" id="PTHR10434:SF11">
    <property type="entry name" value="1-ACYL-SN-GLYCEROL-3-PHOSPHATE ACYLTRANSFERASE"/>
    <property type="match status" value="1"/>
</dbReference>
<dbReference type="SUPFAM" id="SSF69593">
    <property type="entry name" value="Glycerol-3-phosphate (1)-acyltransferase"/>
    <property type="match status" value="1"/>
</dbReference>
<reference evidence="4 5" key="1">
    <citation type="submission" date="2017-09" db="EMBL/GenBank/DDBJ databases">
        <title>Depth-based differentiation of microbial function through sediment-hosted aquifers and enrichment of novel symbionts in the deep terrestrial subsurface.</title>
        <authorList>
            <person name="Probst A.J."/>
            <person name="Ladd B."/>
            <person name="Jarett J.K."/>
            <person name="Geller-Mcgrath D.E."/>
            <person name="Sieber C.M."/>
            <person name="Emerson J.B."/>
            <person name="Anantharaman K."/>
            <person name="Thomas B.C."/>
            <person name="Malmstrom R."/>
            <person name="Stieglmeier M."/>
            <person name="Klingl A."/>
            <person name="Woyke T."/>
            <person name="Ryan C.M."/>
            <person name="Banfield J.F."/>
        </authorList>
    </citation>
    <scope>NUCLEOTIDE SEQUENCE [LARGE SCALE GENOMIC DNA]</scope>
    <source>
        <strain evidence="4">CG22_combo_CG10-13_8_21_14_all_36_13</strain>
    </source>
</reference>
<keyword evidence="2" id="KW-0012">Acyltransferase</keyword>
<dbReference type="EMBL" id="PCTT01000034">
    <property type="protein sequence ID" value="PIP87002.1"/>
    <property type="molecule type" value="Genomic_DNA"/>
</dbReference>
<evidence type="ECO:0000313" key="5">
    <source>
        <dbReference type="Proteomes" id="UP000231143"/>
    </source>
</evidence>
<proteinExistence type="predicted"/>
<dbReference type="Proteomes" id="UP000231143">
    <property type="component" value="Unassembled WGS sequence"/>
</dbReference>
<dbReference type="CDD" id="cd07989">
    <property type="entry name" value="LPLAT_AGPAT-like"/>
    <property type="match status" value="1"/>
</dbReference>
<dbReference type="PANTHER" id="PTHR10434">
    <property type="entry name" value="1-ACYL-SN-GLYCEROL-3-PHOSPHATE ACYLTRANSFERASE"/>
    <property type="match status" value="1"/>
</dbReference>
<dbReference type="GO" id="GO:0006654">
    <property type="term" value="P:phosphatidic acid biosynthetic process"/>
    <property type="evidence" value="ECO:0007669"/>
    <property type="project" value="TreeGrafter"/>
</dbReference>
<dbReference type="InterPro" id="IPR002123">
    <property type="entry name" value="Plipid/glycerol_acylTrfase"/>
</dbReference>
<gene>
    <name evidence="4" type="ORF">COW81_02570</name>
</gene>
<dbReference type="Pfam" id="PF01553">
    <property type="entry name" value="Acyltransferase"/>
    <property type="match status" value="1"/>
</dbReference>
<protein>
    <recommendedName>
        <fullName evidence="3">Phospholipid/glycerol acyltransferase domain-containing protein</fullName>
    </recommendedName>
</protein>